<feature type="domain" description="F-box" evidence="1">
    <location>
        <begin position="65"/>
        <end position="112"/>
    </location>
</feature>
<evidence type="ECO:0000313" key="2">
    <source>
        <dbReference type="EMBL" id="KAA6408216.1"/>
    </source>
</evidence>
<accession>A0A5M8PH89</accession>
<comment type="caution">
    <text evidence="2">The sequence shown here is derived from an EMBL/GenBank/DDBJ whole genome shotgun (WGS) entry which is preliminary data.</text>
</comment>
<dbReference type="Gene3D" id="1.20.1280.50">
    <property type="match status" value="1"/>
</dbReference>
<dbReference type="Proteomes" id="UP000324767">
    <property type="component" value="Unassembled WGS sequence"/>
</dbReference>
<reference evidence="2 3" key="1">
    <citation type="submission" date="2019-09" db="EMBL/GenBank/DDBJ databases">
        <title>The hologenome of the rock-dwelling lichen Lasallia pustulata.</title>
        <authorList>
            <person name="Greshake Tzovaras B."/>
            <person name="Segers F."/>
            <person name="Bicker A."/>
            <person name="Dal Grande F."/>
            <person name="Otte J."/>
            <person name="Hankeln T."/>
            <person name="Schmitt I."/>
            <person name="Ebersberger I."/>
        </authorList>
    </citation>
    <scope>NUCLEOTIDE SEQUENCE [LARGE SCALE GENOMIC DNA]</scope>
    <source>
        <strain evidence="2">A1-1</strain>
    </source>
</reference>
<evidence type="ECO:0000313" key="3">
    <source>
        <dbReference type="Proteomes" id="UP000324767"/>
    </source>
</evidence>
<name>A0A5M8PH89_9LECA</name>
<dbReference type="EMBL" id="VXIT01000014">
    <property type="protein sequence ID" value="KAA6408216.1"/>
    <property type="molecule type" value="Genomic_DNA"/>
</dbReference>
<dbReference type="SUPFAM" id="SSF52047">
    <property type="entry name" value="RNI-like"/>
    <property type="match status" value="1"/>
</dbReference>
<dbReference type="Pfam" id="PF12937">
    <property type="entry name" value="F-box-like"/>
    <property type="match status" value="1"/>
</dbReference>
<dbReference type="AlphaFoldDB" id="A0A5M8PH89"/>
<proteinExistence type="predicted"/>
<evidence type="ECO:0000259" key="1">
    <source>
        <dbReference type="Pfam" id="PF12937"/>
    </source>
</evidence>
<dbReference type="SUPFAM" id="SSF81383">
    <property type="entry name" value="F-box domain"/>
    <property type="match status" value="1"/>
</dbReference>
<dbReference type="InterPro" id="IPR036047">
    <property type="entry name" value="F-box-like_dom_sf"/>
</dbReference>
<protein>
    <recommendedName>
        <fullName evidence="1">F-box domain-containing protein</fullName>
    </recommendedName>
</protein>
<dbReference type="Gene3D" id="3.80.10.10">
    <property type="entry name" value="Ribonuclease Inhibitor"/>
    <property type="match status" value="1"/>
</dbReference>
<gene>
    <name evidence="2" type="ORF">FRX48_07958</name>
</gene>
<dbReference type="InterPro" id="IPR032675">
    <property type="entry name" value="LRR_dom_sf"/>
</dbReference>
<sequence>MALDADRNLAAEKEESFIKWLQKGLESKKAQTPNAKKIHQQFETFYLPPIPSKTERSCSNDAAVHLPQEIILQILSYIPRDPTSQSYLHACSLVSRSWYSATVPLLYHSPHFTGKNFRQFVATVCPSINAHIRKSELAGLVRRLDMGNLVHDGSKSLTARLLGRVKGGLEEFVAPQASFAINCLAALSKCTHLHHLDLSLISESLSLSDLFHSIGSLENLISLRFPRSSTNDTKTNALHHSWPPFLQTLHISGGLRDASLLYFCTAPPTLTSLTISNCPNLSMAFISPFLKAIGPHLTHLRISENMPQLGYAALDNLLLQLPSLLHLDLSTDFITAKFFVSASKISPAHPLNFLELSSPRQGFRYDEQEIDRISSDHIFRAIDAGGLSNLRRLRVHRALGWTDSAEARVELKELSELLEAMAREEGSGSAGVWIFNEHGTGTIR</sequence>
<dbReference type="InterPro" id="IPR001810">
    <property type="entry name" value="F-box_dom"/>
</dbReference>
<organism evidence="2 3">
    <name type="scientific">Lasallia pustulata</name>
    <dbReference type="NCBI Taxonomy" id="136370"/>
    <lineage>
        <taxon>Eukaryota</taxon>
        <taxon>Fungi</taxon>
        <taxon>Dikarya</taxon>
        <taxon>Ascomycota</taxon>
        <taxon>Pezizomycotina</taxon>
        <taxon>Lecanoromycetes</taxon>
        <taxon>OSLEUM clade</taxon>
        <taxon>Umbilicariomycetidae</taxon>
        <taxon>Umbilicariales</taxon>
        <taxon>Umbilicariaceae</taxon>
        <taxon>Lasallia</taxon>
    </lineage>
</organism>
<dbReference type="OrthoDB" id="2125396at2759"/>